<comment type="similarity">
    <text evidence="2">Belongs to the major facilitator superfamily. Metabolite:H+ Symporter (MHS) family (TC 2.A.1.6) family.</text>
</comment>
<feature type="transmembrane region" description="Helical" evidence="11">
    <location>
        <begin position="92"/>
        <end position="110"/>
    </location>
</feature>
<evidence type="ECO:0000256" key="11">
    <source>
        <dbReference type="SAM" id="Phobius"/>
    </source>
</evidence>
<gene>
    <name evidence="13" type="ORF">SAMN04489726_4568</name>
</gene>
<evidence type="ECO:0000256" key="10">
    <source>
        <dbReference type="ARBA" id="ARBA00039918"/>
    </source>
</evidence>
<dbReference type="InterPro" id="IPR036259">
    <property type="entry name" value="MFS_trans_sf"/>
</dbReference>
<reference evidence="13 14" key="1">
    <citation type="submission" date="2016-10" db="EMBL/GenBank/DDBJ databases">
        <authorList>
            <person name="de Groot N.N."/>
        </authorList>
    </citation>
    <scope>NUCLEOTIDE SEQUENCE [LARGE SCALE GENOMIC DNA]</scope>
    <source>
        <strain evidence="13 14">DSM 44149</strain>
    </source>
</reference>
<dbReference type="RefSeq" id="WP_030428765.1">
    <property type="nucleotide sequence ID" value="NZ_JOEF01000005.1"/>
</dbReference>
<feature type="transmembrane region" description="Helical" evidence="11">
    <location>
        <begin position="247"/>
        <end position="271"/>
    </location>
</feature>
<dbReference type="GO" id="GO:0005886">
    <property type="term" value="C:plasma membrane"/>
    <property type="evidence" value="ECO:0007669"/>
    <property type="project" value="UniProtKB-SubCell"/>
</dbReference>
<dbReference type="Pfam" id="PF00083">
    <property type="entry name" value="Sugar_tr"/>
    <property type="match status" value="1"/>
</dbReference>
<accession>A0A1G9Y377</accession>
<keyword evidence="5 11" id="KW-0812">Transmembrane</keyword>
<dbReference type="FunFam" id="1.20.1250.20:FF:000001">
    <property type="entry name" value="Dicarboxylate MFS transporter"/>
    <property type="match status" value="1"/>
</dbReference>
<feature type="transmembrane region" description="Helical" evidence="11">
    <location>
        <begin position="116"/>
        <end position="136"/>
    </location>
</feature>
<name>A0A1G9Y377_ALLAB</name>
<keyword evidence="3" id="KW-0813">Transport</keyword>
<comment type="function">
    <text evidence="9">May be a proton symporter involved in the uptake of osmolytes such as proline and glycine betaine.</text>
</comment>
<dbReference type="CDD" id="cd17369">
    <property type="entry name" value="MFS_ShiA_like"/>
    <property type="match status" value="1"/>
</dbReference>
<dbReference type="InterPro" id="IPR005828">
    <property type="entry name" value="MFS_sugar_transport-like"/>
</dbReference>
<evidence type="ECO:0000256" key="8">
    <source>
        <dbReference type="ARBA" id="ARBA00023136"/>
    </source>
</evidence>
<dbReference type="STRING" id="211114.SAMN04489726_4568"/>
<feature type="transmembrane region" description="Helical" evidence="11">
    <location>
        <begin position="283"/>
        <end position="304"/>
    </location>
</feature>
<evidence type="ECO:0000256" key="3">
    <source>
        <dbReference type="ARBA" id="ARBA00022448"/>
    </source>
</evidence>
<dbReference type="OrthoDB" id="9066401at2"/>
<dbReference type="InterPro" id="IPR005829">
    <property type="entry name" value="Sugar_transporter_CS"/>
</dbReference>
<keyword evidence="6" id="KW-0769">Symport</keyword>
<dbReference type="InterPro" id="IPR020846">
    <property type="entry name" value="MFS_dom"/>
</dbReference>
<dbReference type="PANTHER" id="PTHR43045">
    <property type="entry name" value="SHIKIMATE TRANSPORTER"/>
    <property type="match status" value="1"/>
</dbReference>
<feature type="transmembrane region" description="Helical" evidence="11">
    <location>
        <begin position="193"/>
        <end position="210"/>
    </location>
</feature>
<evidence type="ECO:0000256" key="2">
    <source>
        <dbReference type="ARBA" id="ARBA00008240"/>
    </source>
</evidence>
<dbReference type="AlphaFoldDB" id="A0A1G9Y377"/>
<dbReference type="PROSITE" id="PS00217">
    <property type="entry name" value="SUGAR_TRANSPORT_2"/>
    <property type="match status" value="1"/>
</dbReference>
<keyword evidence="14" id="KW-1185">Reference proteome</keyword>
<keyword evidence="8 11" id="KW-0472">Membrane</keyword>
<dbReference type="SUPFAM" id="SSF103473">
    <property type="entry name" value="MFS general substrate transporter"/>
    <property type="match status" value="1"/>
</dbReference>
<keyword evidence="7 11" id="KW-1133">Transmembrane helix</keyword>
<feature type="domain" description="Major facilitator superfamily (MFS) profile" evidence="12">
    <location>
        <begin position="19"/>
        <end position="428"/>
    </location>
</feature>
<dbReference type="Proteomes" id="UP000183376">
    <property type="component" value="Chromosome I"/>
</dbReference>
<evidence type="ECO:0000313" key="13">
    <source>
        <dbReference type="EMBL" id="SDN03467.1"/>
    </source>
</evidence>
<evidence type="ECO:0000256" key="4">
    <source>
        <dbReference type="ARBA" id="ARBA00022475"/>
    </source>
</evidence>
<feature type="transmembrane region" description="Helical" evidence="11">
    <location>
        <begin position="406"/>
        <end position="425"/>
    </location>
</feature>
<sequence>MVTAVPKKTQTDRRYAWKVTISSFLGNTLEYYDFLVYGTASAVVFPQVFFPDASGFVATLAAFGTFAVGFLARPLGGLFFGNRGDTRGRKSTLIVTLTVMGVSTILIGLLPSYASIGIWAPILLVVLRLLQGFAVGGEWGGSMIIVLESAPPNRRGFFSAWPNTGGFSAQILITLVFAYVYTLSPEDLLSWGWRVPFLLSAVILVITFWMRRSLHESPVFAESVADKRVEKAHNPIRSIFVEDWRNLLLIIGLRFAEALPYFLLTVFALSYGSSTLGMQKSTLNNVILIVAVLSFVSHGLFALLSDRIGRRPVYFFGAAVVFVMAFPFFGLLHSGSFALITLGYVLVLNIGHNAINSIQPAFFAELFPTERRYTGAAAGREIASILSGGLTPFIATALAGPGGTRWWLVAGYVMLGALVTMIAVAKAPETLHREL</sequence>
<dbReference type="eggNOG" id="COG0477">
    <property type="taxonomic scope" value="Bacteria"/>
</dbReference>
<proteinExistence type="inferred from homology"/>
<keyword evidence="4" id="KW-1003">Cell membrane</keyword>
<feature type="transmembrane region" description="Helical" evidence="11">
    <location>
        <begin position="56"/>
        <end position="80"/>
    </location>
</feature>
<feature type="transmembrane region" description="Helical" evidence="11">
    <location>
        <begin position="157"/>
        <end position="181"/>
    </location>
</feature>
<evidence type="ECO:0000256" key="6">
    <source>
        <dbReference type="ARBA" id="ARBA00022847"/>
    </source>
</evidence>
<feature type="transmembrane region" description="Helical" evidence="11">
    <location>
        <begin position="31"/>
        <end position="50"/>
    </location>
</feature>
<dbReference type="EMBL" id="LT629701">
    <property type="protein sequence ID" value="SDN03467.1"/>
    <property type="molecule type" value="Genomic_DNA"/>
</dbReference>
<evidence type="ECO:0000256" key="5">
    <source>
        <dbReference type="ARBA" id="ARBA00022692"/>
    </source>
</evidence>
<feature type="transmembrane region" description="Helical" evidence="11">
    <location>
        <begin position="313"/>
        <end position="331"/>
    </location>
</feature>
<evidence type="ECO:0000256" key="1">
    <source>
        <dbReference type="ARBA" id="ARBA00004651"/>
    </source>
</evidence>
<evidence type="ECO:0000256" key="9">
    <source>
        <dbReference type="ARBA" id="ARBA00037295"/>
    </source>
</evidence>
<dbReference type="PANTHER" id="PTHR43045:SF1">
    <property type="entry name" value="SHIKIMATE TRANSPORTER"/>
    <property type="match status" value="1"/>
</dbReference>
<comment type="subcellular location">
    <subcellularLocation>
        <location evidence="1">Cell membrane</location>
        <topology evidence="1">Multi-pass membrane protein</topology>
    </subcellularLocation>
</comment>
<feature type="transmembrane region" description="Helical" evidence="11">
    <location>
        <begin position="337"/>
        <end position="355"/>
    </location>
</feature>
<feature type="transmembrane region" description="Helical" evidence="11">
    <location>
        <begin position="382"/>
        <end position="400"/>
    </location>
</feature>
<evidence type="ECO:0000313" key="14">
    <source>
        <dbReference type="Proteomes" id="UP000183376"/>
    </source>
</evidence>
<organism evidence="13 14">
    <name type="scientific">Allokutzneria albata</name>
    <name type="common">Kibdelosporangium albatum</name>
    <dbReference type="NCBI Taxonomy" id="211114"/>
    <lineage>
        <taxon>Bacteria</taxon>
        <taxon>Bacillati</taxon>
        <taxon>Actinomycetota</taxon>
        <taxon>Actinomycetes</taxon>
        <taxon>Pseudonocardiales</taxon>
        <taxon>Pseudonocardiaceae</taxon>
        <taxon>Allokutzneria</taxon>
    </lineage>
</organism>
<dbReference type="PROSITE" id="PS50850">
    <property type="entry name" value="MFS"/>
    <property type="match status" value="1"/>
</dbReference>
<dbReference type="Gene3D" id="1.20.1250.20">
    <property type="entry name" value="MFS general substrate transporter like domains"/>
    <property type="match status" value="1"/>
</dbReference>
<evidence type="ECO:0000256" key="7">
    <source>
        <dbReference type="ARBA" id="ARBA00022989"/>
    </source>
</evidence>
<protein>
    <recommendedName>
        <fullName evidence="10">Putative proline/betaine transporter</fullName>
    </recommendedName>
</protein>
<evidence type="ECO:0000259" key="12">
    <source>
        <dbReference type="PROSITE" id="PS50850"/>
    </source>
</evidence>
<dbReference type="GO" id="GO:0015293">
    <property type="term" value="F:symporter activity"/>
    <property type="evidence" value="ECO:0007669"/>
    <property type="project" value="UniProtKB-KW"/>
</dbReference>